<evidence type="ECO:0008006" key="4">
    <source>
        <dbReference type="Google" id="ProtNLM"/>
    </source>
</evidence>
<dbReference type="RefSeq" id="WP_358647391.1">
    <property type="nucleotide sequence ID" value="NZ_JBFACG010000023.1"/>
</dbReference>
<reference evidence="2 3" key="1">
    <citation type="submission" date="2024-11" db="EMBL/GenBank/DDBJ databases">
        <title>The Natural Products Discovery Center: Release of the First 8490 Sequenced Strains for Exploring Actinobacteria Biosynthetic Diversity.</title>
        <authorList>
            <person name="Kalkreuter E."/>
            <person name="Kautsar S.A."/>
            <person name="Yang D."/>
            <person name="Bader C.D."/>
            <person name="Teijaro C.N."/>
            <person name="Fluegel L."/>
            <person name="Davis C.M."/>
            <person name="Simpson J.R."/>
            <person name="Lauterbach L."/>
            <person name="Steele A.D."/>
            <person name="Gui C."/>
            <person name="Meng S."/>
            <person name="Li G."/>
            <person name="Viehrig K."/>
            <person name="Ye F."/>
            <person name="Su P."/>
            <person name="Kiefer A.F."/>
            <person name="Nichols A."/>
            <person name="Cepeda A.J."/>
            <person name="Yan W."/>
            <person name="Fan B."/>
            <person name="Jiang Y."/>
            <person name="Adhikari A."/>
            <person name="Zheng C.-J."/>
            <person name="Schuster L."/>
            <person name="Cowan T.M."/>
            <person name="Smanski M.J."/>
            <person name="Chevrette M.G."/>
            <person name="De Carvalho L.P.S."/>
            <person name="Shen B."/>
        </authorList>
    </citation>
    <scope>NUCLEOTIDE SEQUENCE [LARGE SCALE GENOMIC DNA]</scope>
    <source>
        <strain evidence="2 3">NPDC020863</strain>
    </source>
</reference>
<organism evidence="2 3">
    <name type="scientific">Streptomyces milbemycinicus</name>
    <dbReference type="NCBI Taxonomy" id="476552"/>
    <lineage>
        <taxon>Bacteria</taxon>
        <taxon>Bacillati</taxon>
        <taxon>Actinomycetota</taxon>
        <taxon>Actinomycetes</taxon>
        <taxon>Kitasatosporales</taxon>
        <taxon>Streptomycetaceae</taxon>
        <taxon>Streptomyces</taxon>
    </lineage>
</organism>
<keyword evidence="1" id="KW-0732">Signal</keyword>
<evidence type="ECO:0000313" key="2">
    <source>
        <dbReference type="EMBL" id="MFK4271386.1"/>
    </source>
</evidence>
<comment type="caution">
    <text evidence="2">The sequence shown here is derived from an EMBL/GenBank/DDBJ whole genome shotgun (WGS) entry which is preliminary data.</text>
</comment>
<feature type="signal peptide" evidence="1">
    <location>
        <begin position="1"/>
        <end position="34"/>
    </location>
</feature>
<evidence type="ECO:0000256" key="1">
    <source>
        <dbReference type="SAM" id="SignalP"/>
    </source>
</evidence>
<proteinExistence type="predicted"/>
<dbReference type="Proteomes" id="UP001620295">
    <property type="component" value="Unassembled WGS sequence"/>
</dbReference>
<name>A0ABW8LZN4_9ACTN</name>
<accession>A0ABW8LZN4</accession>
<protein>
    <recommendedName>
        <fullName evidence="4">Secreted protein</fullName>
    </recommendedName>
</protein>
<feature type="chain" id="PRO_5047071215" description="Secreted protein" evidence="1">
    <location>
        <begin position="35"/>
        <end position="223"/>
    </location>
</feature>
<evidence type="ECO:0000313" key="3">
    <source>
        <dbReference type="Proteomes" id="UP001620295"/>
    </source>
</evidence>
<dbReference type="EMBL" id="JBJDQH010000018">
    <property type="protein sequence ID" value="MFK4271386.1"/>
    <property type="molecule type" value="Genomic_DNA"/>
</dbReference>
<keyword evidence="3" id="KW-1185">Reference proteome</keyword>
<sequence length="223" mass="23999">MRKQKLGSRSTRRAAVLAVGLLMVSGLSATSADAAPSSATAAPELGVRFYPDGDGQCDGPTNPPERWVTAPDWTSTIRLDTDNRAGGCQLAFGIYDPSNTLAGLNITYTWMLEPGSDETQCENEGPHTIPIKTYKTFGDNIRVDTDNRAGWCNLTFALSGRSDIRLDVQWYGDGGRDASGQCRGYIPQGGWDTVDETKSVTVGDDTDGRAGGCYLSLRLSRSF</sequence>
<gene>
    <name evidence="2" type="ORF">ACI2L5_41725</name>
</gene>